<evidence type="ECO:0000256" key="6">
    <source>
        <dbReference type="ARBA" id="ARBA00022519"/>
    </source>
</evidence>
<evidence type="ECO:0000313" key="16">
    <source>
        <dbReference type="EMBL" id="KEQ19328.1"/>
    </source>
</evidence>
<keyword evidence="7 12" id="KW-0132">Cell division</keyword>
<feature type="transmembrane region" description="Helical" evidence="13">
    <location>
        <begin position="191"/>
        <end position="211"/>
    </location>
</feature>
<protein>
    <recommendedName>
        <fullName evidence="4 12">Cell division protein FtsX</fullName>
    </recommendedName>
</protein>
<accession>A0A081NLK5</accession>
<dbReference type="PANTHER" id="PTHR47755">
    <property type="entry name" value="CELL DIVISION PROTEIN FTSX"/>
    <property type="match status" value="1"/>
</dbReference>
<dbReference type="STRING" id="1137799.GZ78_04975"/>
<evidence type="ECO:0000256" key="13">
    <source>
        <dbReference type="SAM" id="Phobius"/>
    </source>
</evidence>
<evidence type="ECO:0000256" key="3">
    <source>
        <dbReference type="ARBA" id="ARBA00011160"/>
    </source>
</evidence>
<feature type="domain" description="ABC3 transporter permease C-terminal" evidence="14">
    <location>
        <begin position="198"/>
        <end position="301"/>
    </location>
</feature>
<keyword evidence="5 12" id="KW-1003">Cell membrane</keyword>
<evidence type="ECO:0000256" key="9">
    <source>
        <dbReference type="ARBA" id="ARBA00022989"/>
    </source>
</evidence>
<dbReference type="InterPro" id="IPR040690">
    <property type="entry name" value="FtsX_ECD"/>
</dbReference>
<dbReference type="eggNOG" id="COG2177">
    <property type="taxonomic scope" value="Bacteria"/>
</dbReference>
<keyword evidence="10 12" id="KW-0472">Membrane</keyword>
<feature type="transmembrane region" description="Helical" evidence="13">
    <location>
        <begin position="44"/>
        <end position="66"/>
    </location>
</feature>
<feature type="transmembrane region" description="Helical" evidence="13">
    <location>
        <begin position="293"/>
        <end position="314"/>
    </location>
</feature>
<feature type="transmembrane region" description="Helical" evidence="13">
    <location>
        <begin position="257"/>
        <end position="281"/>
    </location>
</feature>
<dbReference type="Proteomes" id="UP000028073">
    <property type="component" value="Unassembled WGS sequence"/>
</dbReference>
<evidence type="ECO:0000256" key="10">
    <source>
        <dbReference type="ARBA" id="ARBA00023136"/>
    </source>
</evidence>
<feature type="domain" description="FtsX extracellular" evidence="15">
    <location>
        <begin position="82"/>
        <end position="172"/>
    </location>
</feature>
<comment type="function">
    <text evidence="12">Part of the ABC transporter FtsEX involved in cellular division.</text>
</comment>
<keyword evidence="8 13" id="KW-0812">Transmembrane</keyword>
<dbReference type="InterPro" id="IPR003838">
    <property type="entry name" value="ABC3_permease_C"/>
</dbReference>
<dbReference type="GO" id="GO:0051301">
    <property type="term" value="P:cell division"/>
    <property type="evidence" value="ECO:0007669"/>
    <property type="project" value="UniProtKB-KW"/>
</dbReference>
<keyword evidence="17" id="KW-1185">Reference proteome</keyword>
<comment type="caution">
    <text evidence="16">The sequence shown here is derived from an EMBL/GenBank/DDBJ whole genome shotgun (WGS) entry which is preliminary data.</text>
</comment>
<dbReference type="EMBL" id="JOKH01000001">
    <property type="protein sequence ID" value="KEQ19328.1"/>
    <property type="molecule type" value="Genomic_DNA"/>
</dbReference>
<dbReference type="InterPro" id="IPR047590">
    <property type="entry name" value="FtsX_proteobact-type"/>
</dbReference>
<evidence type="ECO:0000256" key="12">
    <source>
        <dbReference type="PIRNR" id="PIRNR003097"/>
    </source>
</evidence>
<keyword evidence="9 13" id="KW-1133">Transmembrane helix</keyword>
<proteinExistence type="inferred from homology"/>
<gene>
    <name evidence="16" type="ORF">GZ78_04975</name>
</gene>
<dbReference type="PIRSF" id="PIRSF003097">
    <property type="entry name" value="FtsX"/>
    <property type="match status" value="1"/>
</dbReference>
<evidence type="ECO:0000256" key="4">
    <source>
        <dbReference type="ARBA" id="ARBA00021907"/>
    </source>
</evidence>
<evidence type="ECO:0000259" key="14">
    <source>
        <dbReference type="Pfam" id="PF02687"/>
    </source>
</evidence>
<dbReference type="AlphaFoldDB" id="A0A081NLK5"/>
<evidence type="ECO:0000259" key="15">
    <source>
        <dbReference type="Pfam" id="PF18075"/>
    </source>
</evidence>
<dbReference type="GO" id="GO:0005886">
    <property type="term" value="C:plasma membrane"/>
    <property type="evidence" value="ECO:0007669"/>
    <property type="project" value="UniProtKB-SubCell"/>
</dbReference>
<dbReference type="Pfam" id="PF18075">
    <property type="entry name" value="FtsX_ECD"/>
    <property type="match status" value="1"/>
</dbReference>
<evidence type="ECO:0000313" key="17">
    <source>
        <dbReference type="Proteomes" id="UP000028073"/>
    </source>
</evidence>
<keyword evidence="6 12" id="KW-0997">Cell inner membrane</keyword>
<comment type="similarity">
    <text evidence="2 12">Belongs to the ABC-4 integral membrane protein family. FtsX subfamily.</text>
</comment>
<dbReference type="NCBIfam" id="TIGR00439">
    <property type="entry name" value="FtsX_Gneg"/>
    <property type="match status" value="1"/>
</dbReference>
<dbReference type="Pfam" id="PF02687">
    <property type="entry name" value="FtsX"/>
    <property type="match status" value="1"/>
</dbReference>
<dbReference type="Gene3D" id="3.30.70.3040">
    <property type="match status" value="1"/>
</dbReference>
<dbReference type="InterPro" id="IPR004513">
    <property type="entry name" value="FtsX"/>
</dbReference>
<organism evidence="16 17">
    <name type="scientific">Endozoicomonas numazuensis</name>
    <dbReference type="NCBI Taxonomy" id="1137799"/>
    <lineage>
        <taxon>Bacteria</taxon>
        <taxon>Pseudomonadati</taxon>
        <taxon>Pseudomonadota</taxon>
        <taxon>Gammaproteobacteria</taxon>
        <taxon>Oceanospirillales</taxon>
        <taxon>Endozoicomonadaceae</taxon>
        <taxon>Endozoicomonas</taxon>
    </lineage>
</organism>
<dbReference type="GO" id="GO:0032153">
    <property type="term" value="C:cell division site"/>
    <property type="evidence" value="ECO:0007669"/>
    <property type="project" value="TreeGrafter"/>
</dbReference>
<evidence type="ECO:0000256" key="7">
    <source>
        <dbReference type="ARBA" id="ARBA00022618"/>
    </source>
</evidence>
<evidence type="ECO:0000256" key="8">
    <source>
        <dbReference type="ARBA" id="ARBA00022692"/>
    </source>
</evidence>
<evidence type="ECO:0000256" key="1">
    <source>
        <dbReference type="ARBA" id="ARBA00004429"/>
    </source>
</evidence>
<comment type="subunit">
    <text evidence="3">Forms a membrane-associated complex with FtsE.</text>
</comment>
<reference evidence="16 17" key="1">
    <citation type="submission" date="2014-06" db="EMBL/GenBank/DDBJ databases">
        <title>Whole Genome Sequences of Three Symbiotic Endozoicomonas Bacteria.</title>
        <authorList>
            <person name="Neave M.J."/>
            <person name="Apprill A."/>
            <person name="Voolstra C.R."/>
        </authorList>
    </citation>
    <scope>NUCLEOTIDE SEQUENCE [LARGE SCALE GENOMIC DNA]</scope>
    <source>
        <strain evidence="16 17">DSM 25634</strain>
    </source>
</reference>
<evidence type="ECO:0000256" key="11">
    <source>
        <dbReference type="ARBA" id="ARBA00023306"/>
    </source>
</evidence>
<sequence>MPKEAEVERGAARREATGFSMAYLKSLHRQVAGDSLRRIFKTPFASFLNCLMIAVAFTLPAILVLLSNNLQTLGHGWEGQPRISLYLENKLQRDQINRLRVEARDDPQVEQFLYISPDEGLTDFQERAKMKGVIDALGFNPLPGVLELTPVQGLNPEQLNELMKKYQVKEGVLEARLDQEWIKRLQSMTQLLERFTVILSGLLGIIVLLTIGNTVRLSVESRRAEIKVIKLVGGTDGFVTLPFLYMGMWYGLGGALLALLIILGFLAGLMSGVLELAALYGSDFTPEGPGLTMFLSLLASGVFLGVAGAAVSCYRHIRTIEEQPV</sequence>
<name>A0A081NLK5_9GAMM</name>
<keyword evidence="11 12" id="KW-0131">Cell cycle</keyword>
<evidence type="ECO:0000256" key="5">
    <source>
        <dbReference type="ARBA" id="ARBA00022475"/>
    </source>
</evidence>
<evidence type="ECO:0000256" key="2">
    <source>
        <dbReference type="ARBA" id="ARBA00007379"/>
    </source>
</evidence>
<comment type="subcellular location">
    <subcellularLocation>
        <location evidence="1">Cell inner membrane</location>
        <topology evidence="1">Multi-pass membrane protein</topology>
    </subcellularLocation>
</comment>
<dbReference type="PANTHER" id="PTHR47755:SF1">
    <property type="entry name" value="CELL DIVISION PROTEIN FTSX"/>
    <property type="match status" value="1"/>
</dbReference>